<dbReference type="EC" id="2.7.13.3" evidence="2"/>
<dbReference type="SMART" id="SM00448">
    <property type="entry name" value="REC"/>
    <property type="match status" value="2"/>
</dbReference>
<evidence type="ECO:0000259" key="16">
    <source>
        <dbReference type="PROSITE" id="PS50112"/>
    </source>
</evidence>
<dbReference type="InterPro" id="IPR003594">
    <property type="entry name" value="HATPase_dom"/>
</dbReference>
<dbReference type="Gene3D" id="3.30.450.20">
    <property type="entry name" value="PAS domain"/>
    <property type="match status" value="2"/>
</dbReference>
<dbReference type="InterPro" id="IPR011006">
    <property type="entry name" value="CheY-like_superfamily"/>
</dbReference>
<dbReference type="AlphaFoldDB" id="A0A0N0LZU9"/>
<dbReference type="InterPro" id="IPR005467">
    <property type="entry name" value="His_kinase_dom"/>
</dbReference>
<evidence type="ECO:0000256" key="2">
    <source>
        <dbReference type="ARBA" id="ARBA00012438"/>
    </source>
</evidence>
<keyword evidence="3 11" id="KW-0597">Phosphoprotein</keyword>
<organism evidence="18 19">
    <name type="scientific">Pseudoalteromonas porphyrae</name>
    <dbReference type="NCBI Taxonomy" id="187330"/>
    <lineage>
        <taxon>Bacteria</taxon>
        <taxon>Pseudomonadati</taxon>
        <taxon>Pseudomonadota</taxon>
        <taxon>Gammaproteobacteria</taxon>
        <taxon>Alteromonadales</taxon>
        <taxon>Pseudoalteromonadaceae</taxon>
        <taxon>Pseudoalteromonas</taxon>
    </lineage>
</organism>
<dbReference type="SUPFAM" id="SSF47384">
    <property type="entry name" value="Homodimeric domain of signal transducing histidine kinase"/>
    <property type="match status" value="1"/>
</dbReference>
<dbReference type="NCBIfam" id="TIGR00229">
    <property type="entry name" value="sensory_box"/>
    <property type="match status" value="2"/>
</dbReference>
<dbReference type="InterPro" id="IPR004358">
    <property type="entry name" value="Sig_transdc_His_kin-like_C"/>
</dbReference>
<keyword evidence="19" id="KW-1185">Reference proteome</keyword>
<evidence type="ECO:0000256" key="12">
    <source>
        <dbReference type="SAM" id="Coils"/>
    </source>
</evidence>
<dbReference type="SUPFAM" id="SSF55874">
    <property type="entry name" value="ATPase domain of HSP90 chaperone/DNA topoisomerase II/histidine kinase"/>
    <property type="match status" value="1"/>
</dbReference>
<evidence type="ECO:0000256" key="4">
    <source>
        <dbReference type="ARBA" id="ARBA00022679"/>
    </source>
</evidence>
<dbReference type="SUPFAM" id="SSF52172">
    <property type="entry name" value="CheY-like"/>
    <property type="match status" value="2"/>
</dbReference>
<dbReference type="PANTHER" id="PTHR45339:SF5">
    <property type="entry name" value="HISTIDINE KINASE"/>
    <property type="match status" value="1"/>
</dbReference>
<evidence type="ECO:0000259" key="15">
    <source>
        <dbReference type="PROSITE" id="PS50110"/>
    </source>
</evidence>
<feature type="domain" description="Response regulatory" evidence="15">
    <location>
        <begin position="968"/>
        <end position="1092"/>
    </location>
</feature>
<evidence type="ECO:0000256" key="8">
    <source>
        <dbReference type="ARBA" id="ARBA00023012"/>
    </source>
</evidence>
<keyword evidence="4" id="KW-0808">Transferase</keyword>
<feature type="domain" description="Histidine kinase" evidence="14">
    <location>
        <begin position="572"/>
        <end position="793"/>
    </location>
</feature>
<feature type="transmembrane region" description="Helical" evidence="13">
    <location>
        <begin position="253"/>
        <end position="272"/>
    </location>
</feature>
<reference evidence="18 19" key="1">
    <citation type="submission" date="2015-08" db="EMBL/GenBank/DDBJ databases">
        <title>Draft Genome Sequence of Pseudoalteromonas porphyrae UCD-SED14.</title>
        <authorList>
            <person name="Coil D.A."/>
            <person name="Jospin G."/>
            <person name="Lee R.D."/>
            <person name="Eisen J.A."/>
        </authorList>
    </citation>
    <scope>NUCLEOTIDE SEQUENCE [LARGE SCALE GENOMIC DNA]</scope>
    <source>
        <strain evidence="18 19">UCD-SED14</strain>
    </source>
</reference>
<feature type="modified residue" description="4-aspartylphosphate" evidence="11">
    <location>
        <position position="865"/>
    </location>
</feature>
<comment type="catalytic activity">
    <reaction evidence="1">
        <text>ATP + protein L-histidine = ADP + protein N-phospho-L-histidine.</text>
        <dbReference type="EC" id="2.7.13.3"/>
    </reaction>
</comment>
<feature type="domain" description="PAC" evidence="17">
    <location>
        <begin position="371"/>
        <end position="423"/>
    </location>
</feature>
<feature type="domain" description="Response regulatory" evidence="15">
    <location>
        <begin position="810"/>
        <end position="932"/>
    </location>
</feature>
<dbReference type="Pfam" id="PF00072">
    <property type="entry name" value="Response_reg"/>
    <property type="match status" value="2"/>
</dbReference>
<evidence type="ECO:0000256" key="6">
    <source>
        <dbReference type="ARBA" id="ARBA00022777"/>
    </source>
</evidence>
<dbReference type="FunFam" id="3.30.565.10:FF:000010">
    <property type="entry name" value="Sensor histidine kinase RcsC"/>
    <property type="match status" value="1"/>
</dbReference>
<feature type="domain" description="PAS" evidence="16">
    <location>
        <begin position="293"/>
        <end position="368"/>
    </location>
</feature>
<dbReference type="Pfam" id="PF00512">
    <property type="entry name" value="HisKA"/>
    <property type="match status" value="1"/>
</dbReference>
<evidence type="ECO:0000313" key="18">
    <source>
        <dbReference type="EMBL" id="KPH63308.1"/>
    </source>
</evidence>
<name>A0A0N0LZU9_9GAMM</name>
<evidence type="ECO:0000259" key="14">
    <source>
        <dbReference type="PROSITE" id="PS50109"/>
    </source>
</evidence>
<dbReference type="CDD" id="cd16922">
    <property type="entry name" value="HATPase_EvgS-ArcB-TorS-like"/>
    <property type="match status" value="1"/>
</dbReference>
<dbReference type="Gene3D" id="3.40.50.2300">
    <property type="match status" value="2"/>
</dbReference>
<keyword evidence="7" id="KW-0067">ATP-binding</keyword>
<dbReference type="CDD" id="cd00082">
    <property type="entry name" value="HisKA"/>
    <property type="match status" value="1"/>
</dbReference>
<dbReference type="InterPro" id="IPR035965">
    <property type="entry name" value="PAS-like_dom_sf"/>
</dbReference>
<dbReference type="InterPro" id="IPR000700">
    <property type="entry name" value="PAS-assoc_C"/>
</dbReference>
<dbReference type="InterPro" id="IPR036097">
    <property type="entry name" value="HisK_dim/P_sf"/>
</dbReference>
<accession>A0A0N0LZU9</accession>
<evidence type="ECO:0000256" key="7">
    <source>
        <dbReference type="ARBA" id="ARBA00022840"/>
    </source>
</evidence>
<dbReference type="GO" id="GO:0005524">
    <property type="term" value="F:ATP binding"/>
    <property type="evidence" value="ECO:0007669"/>
    <property type="project" value="UniProtKB-KW"/>
</dbReference>
<dbReference type="Pfam" id="PF13426">
    <property type="entry name" value="PAS_9"/>
    <property type="match status" value="1"/>
</dbReference>
<protein>
    <recommendedName>
        <fullName evidence="10">Sensory/regulatory protein RpfC</fullName>
        <ecNumber evidence="2">2.7.13.3</ecNumber>
    </recommendedName>
</protein>
<keyword evidence="13" id="KW-0472">Membrane</keyword>
<gene>
    <name evidence="18" type="ORF">ADS77_09735</name>
</gene>
<keyword evidence="5" id="KW-0547">Nucleotide-binding</keyword>
<keyword evidence="13" id="KW-1133">Transmembrane helix</keyword>
<dbReference type="SMART" id="SM00387">
    <property type="entry name" value="HATPase_c"/>
    <property type="match status" value="1"/>
</dbReference>
<feature type="modified residue" description="4-aspartylphosphate" evidence="11">
    <location>
        <position position="1022"/>
    </location>
</feature>
<dbReference type="FunFam" id="1.10.287.130:FF:000002">
    <property type="entry name" value="Two-component osmosensing histidine kinase"/>
    <property type="match status" value="1"/>
</dbReference>
<dbReference type="STRING" id="187330.AMS58_13200"/>
<dbReference type="Pfam" id="PF02518">
    <property type="entry name" value="HATPase_c"/>
    <property type="match status" value="1"/>
</dbReference>
<dbReference type="EMBL" id="LHPH01000009">
    <property type="protein sequence ID" value="KPH63308.1"/>
    <property type="molecule type" value="Genomic_DNA"/>
</dbReference>
<dbReference type="InterPro" id="IPR000014">
    <property type="entry name" value="PAS"/>
</dbReference>
<dbReference type="PROSITE" id="PS50113">
    <property type="entry name" value="PAC"/>
    <property type="match status" value="2"/>
</dbReference>
<evidence type="ECO:0000256" key="3">
    <source>
        <dbReference type="ARBA" id="ARBA00022553"/>
    </source>
</evidence>
<keyword evidence="13" id="KW-0812">Transmembrane</keyword>
<evidence type="ECO:0000256" key="10">
    <source>
        <dbReference type="ARBA" id="ARBA00068150"/>
    </source>
</evidence>
<keyword evidence="12" id="KW-0175">Coiled coil</keyword>
<keyword evidence="8" id="KW-0902">Two-component regulatory system</keyword>
<evidence type="ECO:0000256" key="1">
    <source>
        <dbReference type="ARBA" id="ARBA00000085"/>
    </source>
</evidence>
<dbReference type="PATRIC" id="fig|187330.3.peg.4053"/>
<dbReference type="SUPFAM" id="SSF55785">
    <property type="entry name" value="PYP-like sensor domain (PAS domain)"/>
    <property type="match status" value="2"/>
</dbReference>
<evidence type="ECO:0000313" key="19">
    <source>
        <dbReference type="Proteomes" id="UP000037848"/>
    </source>
</evidence>
<dbReference type="Proteomes" id="UP000037848">
    <property type="component" value="Unassembled WGS sequence"/>
</dbReference>
<evidence type="ECO:0000259" key="17">
    <source>
        <dbReference type="PROSITE" id="PS50113"/>
    </source>
</evidence>
<dbReference type="Gene3D" id="1.10.287.130">
    <property type="match status" value="1"/>
</dbReference>
<evidence type="ECO:0000256" key="9">
    <source>
        <dbReference type="ARBA" id="ARBA00064003"/>
    </source>
</evidence>
<dbReference type="PRINTS" id="PR00344">
    <property type="entry name" value="BCTRLSENSOR"/>
</dbReference>
<dbReference type="InterPro" id="IPR001610">
    <property type="entry name" value="PAC"/>
</dbReference>
<sequence>MKKIMTMSSNKSFYAFLITSLLLSILVSTYLVGSRAEDSVNKLYSKANQVESELAVSYLRQFLDTRQQILQDLSRHPILSNSVMGTDLSQASVADFLNDYKILGNTESIKLINILRVPIYENFPAIDITETEDENSWVQKILDEKADQAIILSTRNNENFFKIAVSVKYSDFTEGVLLVEFSTSLEELLSSAIESNAYGLTLQGPLVLYSNLDANKEYLSINKQYIGDTGIQLEYLISTSVLEEKVSGFTRDIFLAVIVSLILSFAILLIFGKQLLLNPFKRLERSQQVLAESEERYKLSISGTTDGIWDWDIANKTVYYSPRFRELLGYQHHDIEGFPNKLKSFKQKIHELDKSRVLDVFTLHLENNQPCDIELKLYTKTREIRHFRLKGIALKNDKNNAIRMAGSLTDITEQKTGQEALKAAKEQNDLLANAIESCNVGICIADATLEGSPLVFINSAFSRITGYGDEILGQSCRFLQGVDTCAETIKEIKEALQAKKIHRVEILNYTKENKPFWNDLQISPVFSNEGVLSAFVGIQQDITEKVEAEKELVEAKGQAELANVTKSEFLAAMSHEIRTPMNGVLGMLNLLKHSKLNEDQYYKVKVASSSANSLLTLINDILDFSKVDAGKLELEILEFDIRDMLGEFAQSAAVPAHDKGLEFILDMTQVNVSCVQGDPGRLRQILTNLVSNAVKFTASGEVLVEVILSEVDIENWQLRCNIKDTGIGITQDQQSKLFKSFSQVDASTTRKFGGTGLGLAIVKKLCVLMNGDVSVESDDGKGSCFSFYVQLSKSDKAQPIIPNVDISKLNILVVDDNCTHLNVLSSQLKHWGANVKVAMSSADAFTVANTFYEKNKRTFDIGFLDMDMPGMNGIELAKGLLANESHKSIQLIVMTTINDKGDDAYFEKMGFSGSFKKPAITSDLFAVFASTVGSGAYSDRASQLSQQFTKTLRSNGAVENIIWEPSIRILLAEDNQVNQIVAISMLNKLGLHQIDVAANGEEVISYLKNAQRFEQYTAVIMDCQMPVMDGYEATRQIRELKCGEIYAKVPIIAMTANAMVGDKRKCIEAGMDDYVPKPIMQDNLLEKLLLWLPHSLK</sequence>
<dbReference type="PROSITE" id="PS50109">
    <property type="entry name" value="HIS_KIN"/>
    <property type="match status" value="1"/>
</dbReference>
<comment type="caution">
    <text evidence="18">The sequence shown here is derived from an EMBL/GenBank/DDBJ whole genome shotgun (WGS) entry which is preliminary data.</text>
</comment>
<dbReference type="CDD" id="cd17546">
    <property type="entry name" value="REC_hyHK_CKI1_RcsC-like"/>
    <property type="match status" value="2"/>
</dbReference>
<feature type="coiled-coil region" evidence="12">
    <location>
        <begin position="538"/>
        <end position="565"/>
    </location>
</feature>
<evidence type="ECO:0000256" key="13">
    <source>
        <dbReference type="SAM" id="Phobius"/>
    </source>
</evidence>
<dbReference type="Gene3D" id="3.30.565.10">
    <property type="entry name" value="Histidine kinase-like ATPase, C-terminal domain"/>
    <property type="match status" value="1"/>
</dbReference>
<keyword evidence="6 18" id="KW-0418">Kinase</keyword>
<dbReference type="Pfam" id="PF08447">
    <property type="entry name" value="PAS_3"/>
    <property type="match status" value="1"/>
</dbReference>
<dbReference type="InterPro" id="IPR001789">
    <property type="entry name" value="Sig_transdc_resp-reg_receiver"/>
</dbReference>
<dbReference type="GO" id="GO:0000155">
    <property type="term" value="F:phosphorelay sensor kinase activity"/>
    <property type="evidence" value="ECO:0007669"/>
    <property type="project" value="InterPro"/>
</dbReference>
<dbReference type="PROSITE" id="PS50110">
    <property type="entry name" value="RESPONSE_REGULATORY"/>
    <property type="match status" value="2"/>
</dbReference>
<dbReference type="SMART" id="SM00086">
    <property type="entry name" value="PAC"/>
    <property type="match status" value="2"/>
</dbReference>
<proteinExistence type="predicted"/>
<dbReference type="InterPro" id="IPR003661">
    <property type="entry name" value="HisK_dim/P_dom"/>
</dbReference>
<evidence type="ECO:0000256" key="11">
    <source>
        <dbReference type="PROSITE-ProRule" id="PRU00169"/>
    </source>
</evidence>
<dbReference type="InterPro" id="IPR036890">
    <property type="entry name" value="HATPase_C_sf"/>
</dbReference>
<dbReference type="SMART" id="SM00388">
    <property type="entry name" value="HisKA"/>
    <property type="match status" value="1"/>
</dbReference>
<evidence type="ECO:0000256" key="5">
    <source>
        <dbReference type="ARBA" id="ARBA00022741"/>
    </source>
</evidence>
<dbReference type="SMART" id="SM00091">
    <property type="entry name" value="PAS"/>
    <property type="match status" value="2"/>
</dbReference>
<dbReference type="PANTHER" id="PTHR45339">
    <property type="entry name" value="HYBRID SIGNAL TRANSDUCTION HISTIDINE KINASE J"/>
    <property type="match status" value="1"/>
</dbReference>
<dbReference type="CDD" id="cd00130">
    <property type="entry name" value="PAS"/>
    <property type="match status" value="2"/>
</dbReference>
<feature type="domain" description="PAC" evidence="17">
    <location>
        <begin position="502"/>
        <end position="554"/>
    </location>
</feature>
<comment type="subunit">
    <text evidence="9">At low DSF concentrations, interacts with RpfF.</text>
</comment>
<dbReference type="PROSITE" id="PS50112">
    <property type="entry name" value="PAS"/>
    <property type="match status" value="1"/>
</dbReference>
<dbReference type="InterPro" id="IPR013655">
    <property type="entry name" value="PAS_fold_3"/>
</dbReference>